<evidence type="ECO:0000313" key="3">
    <source>
        <dbReference type="Proteomes" id="UP000028547"/>
    </source>
</evidence>
<dbReference type="AlphaFoldDB" id="A0A084SJA8"/>
<gene>
    <name evidence="2" type="ORF">Q664_40445</name>
</gene>
<evidence type="ECO:0000256" key="1">
    <source>
        <dbReference type="SAM" id="SignalP"/>
    </source>
</evidence>
<reference evidence="2 3" key="1">
    <citation type="submission" date="2014-07" db="EMBL/GenBank/DDBJ databases">
        <title>Draft Genome Sequence of Gephyronic Acid Producer, Cystobacter violaceus Strain Cb vi76.</title>
        <authorList>
            <person name="Stevens D.C."/>
            <person name="Young J."/>
            <person name="Carmichael R."/>
            <person name="Tan J."/>
            <person name="Taylor R.E."/>
        </authorList>
    </citation>
    <scope>NUCLEOTIDE SEQUENCE [LARGE SCALE GENOMIC DNA]</scope>
    <source>
        <strain evidence="2 3">Cb vi76</strain>
    </source>
</reference>
<keyword evidence="1" id="KW-0732">Signal</keyword>
<feature type="signal peptide" evidence="1">
    <location>
        <begin position="1"/>
        <end position="23"/>
    </location>
</feature>
<evidence type="ECO:0008006" key="4">
    <source>
        <dbReference type="Google" id="ProtNLM"/>
    </source>
</evidence>
<comment type="caution">
    <text evidence="2">The sequence shown here is derived from an EMBL/GenBank/DDBJ whole genome shotgun (WGS) entry which is preliminary data.</text>
</comment>
<dbReference type="Proteomes" id="UP000028547">
    <property type="component" value="Unassembled WGS sequence"/>
</dbReference>
<feature type="chain" id="PRO_5001781241" description="Transporter" evidence="1">
    <location>
        <begin position="24"/>
        <end position="321"/>
    </location>
</feature>
<dbReference type="EMBL" id="JPMI01000289">
    <property type="protein sequence ID" value="KFA88543.1"/>
    <property type="molecule type" value="Genomic_DNA"/>
</dbReference>
<name>A0A084SJA8_9BACT</name>
<sequence>MPSSASARPLLCGLLLLASNSLAQSPTRDVPEIPPAAPPLSGMPARRLNLDHFIGGGVNPTVAEYKVRVSHTQRLGQSEDILWRDTFLGLGGQVRLNPCYTAVGPTVNWQPIAIFNLKAVVDAYGFFGTAGMLQSFRSPLDEYSDAVQRANTESQQTYGTTGWHAMLQPTLQAQIGPVALQNVVTLDYFNMRLRNGDTLWYDAGPDTLLPGRGLMLTEEVNLVYFAGPLTLGATFRYLLPFYDEENFRPGEDVKAANNSNMRLGALVAYTFQDGGYSSFNHPTAFLTATWHVSHRYRAGQETSQAIPFVGLGFSFQQDFVY</sequence>
<protein>
    <recommendedName>
        <fullName evidence="4">Transporter</fullName>
    </recommendedName>
</protein>
<organism evidence="2 3">
    <name type="scientific">Archangium violaceum Cb vi76</name>
    <dbReference type="NCBI Taxonomy" id="1406225"/>
    <lineage>
        <taxon>Bacteria</taxon>
        <taxon>Pseudomonadati</taxon>
        <taxon>Myxococcota</taxon>
        <taxon>Myxococcia</taxon>
        <taxon>Myxococcales</taxon>
        <taxon>Cystobacterineae</taxon>
        <taxon>Archangiaceae</taxon>
        <taxon>Archangium</taxon>
    </lineage>
</organism>
<proteinExistence type="predicted"/>
<evidence type="ECO:0000313" key="2">
    <source>
        <dbReference type="EMBL" id="KFA88543.1"/>
    </source>
</evidence>
<accession>A0A084SJA8</accession>
<dbReference type="RefSeq" id="WP_043408262.1">
    <property type="nucleotide sequence ID" value="NZ_JPMI01000289.1"/>
</dbReference>